<comment type="pathway">
    <text evidence="3 19">Cofactor biosynthesis; adenosylcobalamin biosynthesis; adenosylcobalamin from cob(II)yrinate a,c-diamide: step 7/7.</text>
</comment>
<evidence type="ECO:0000256" key="3">
    <source>
        <dbReference type="ARBA" id="ARBA00004663"/>
    </source>
</evidence>
<dbReference type="InterPro" id="IPR003805">
    <property type="entry name" value="CobS"/>
</dbReference>
<keyword evidence="7 19" id="KW-1003">Cell membrane</keyword>
<evidence type="ECO:0000256" key="13">
    <source>
        <dbReference type="ARBA" id="ARBA00023136"/>
    </source>
</evidence>
<comment type="catalytic activity">
    <reaction evidence="18 19">
        <text>alpha-ribazole 5'-phosphate + adenosylcob(III)inamide-GDP = adenosylcob(III)alamin 5'-phosphate + GMP + H(+)</text>
        <dbReference type="Rhea" id="RHEA:23560"/>
        <dbReference type="ChEBI" id="CHEBI:15378"/>
        <dbReference type="ChEBI" id="CHEBI:57918"/>
        <dbReference type="ChEBI" id="CHEBI:58115"/>
        <dbReference type="ChEBI" id="CHEBI:60487"/>
        <dbReference type="ChEBI" id="CHEBI:60493"/>
        <dbReference type="EC" id="2.7.8.26"/>
    </reaction>
</comment>
<dbReference type="PANTHER" id="PTHR34148">
    <property type="entry name" value="ADENOSYLCOBINAMIDE-GDP RIBAZOLETRANSFERASE"/>
    <property type="match status" value="1"/>
</dbReference>
<evidence type="ECO:0000256" key="16">
    <source>
        <dbReference type="ARBA" id="ARBA00032853"/>
    </source>
</evidence>
<dbReference type="NCBIfam" id="TIGR00317">
    <property type="entry name" value="cobS"/>
    <property type="match status" value="1"/>
</dbReference>
<dbReference type="EC" id="2.7.8.26" evidence="5 19"/>
<evidence type="ECO:0000256" key="10">
    <source>
        <dbReference type="ARBA" id="ARBA00022692"/>
    </source>
</evidence>
<keyword evidence="13 19" id="KW-0472">Membrane</keyword>
<organism evidence="20">
    <name type="scientific">Thermogemmatispora argillosa</name>
    <dbReference type="NCBI Taxonomy" id="2045280"/>
    <lineage>
        <taxon>Bacteria</taxon>
        <taxon>Bacillati</taxon>
        <taxon>Chloroflexota</taxon>
        <taxon>Ktedonobacteria</taxon>
        <taxon>Thermogemmatisporales</taxon>
        <taxon>Thermogemmatisporaceae</taxon>
        <taxon>Thermogemmatispora</taxon>
    </lineage>
</organism>
<accession>A0A455T8C8</accession>
<dbReference type="Pfam" id="PF02654">
    <property type="entry name" value="CobS"/>
    <property type="match status" value="1"/>
</dbReference>
<evidence type="ECO:0000256" key="1">
    <source>
        <dbReference type="ARBA" id="ARBA00001946"/>
    </source>
</evidence>
<evidence type="ECO:0000256" key="4">
    <source>
        <dbReference type="ARBA" id="ARBA00010561"/>
    </source>
</evidence>
<dbReference type="EMBL" id="AP019377">
    <property type="protein sequence ID" value="BBH95722.1"/>
    <property type="molecule type" value="Genomic_DNA"/>
</dbReference>
<dbReference type="GO" id="GO:0008818">
    <property type="term" value="F:cobalamin 5'-phosphate synthase activity"/>
    <property type="evidence" value="ECO:0007669"/>
    <property type="project" value="UniProtKB-UniRule"/>
</dbReference>
<keyword evidence="12 19" id="KW-1133">Transmembrane helix</keyword>
<keyword evidence="8 19" id="KW-0169">Cobalamin biosynthesis</keyword>
<keyword evidence="11 19" id="KW-0460">Magnesium</keyword>
<evidence type="ECO:0000256" key="19">
    <source>
        <dbReference type="HAMAP-Rule" id="MF_00719"/>
    </source>
</evidence>
<evidence type="ECO:0000256" key="15">
    <source>
        <dbReference type="ARBA" id="ARBA00032605"/>
    </source>
</evidence>
<dbReference type="GO" id="GO:0005886">
    <property type="term" value="C:plasma membrane"/>
    <property type="evidence" value="ECO:0007669"/>
    <property type="project" value="UniProtKB-SubCell"/>
</dbReference>
<feature type="transmembrane region" description="Helical" evidence="19">
    <location>
        <begin position="95"/>
        <end position="114"/>
    </location>
</feature>
<dbReference type="GO" id="GO:0009236">
    <property type="term" value="P:cobalamin biosynthetic process"/>
    <property type="evidence" value="ECO:0007669"/>
    <property type="project" value="UniProtKB-UniRule"/>
</dbReference>
<dbReference type="PANTHER" id="PTHR34148:SF1">
    <property type="entry name" value="ADENOSYLCOBINAMIDE-GDP RIBAZOLETRANSFERASE"/>
    <property type="match status" value="1"/>
</dbReference>
<evidence type="ECO:0000256" key="2">
    <source>
        <dbReference type="ARBA" id="ARBA00004651"/>
    </source>
</evidence>
<comment type="catalytic activity">
    <reaction evidence="17 19">
        <text>alpha-ribazole + adenosylcob(III)inamide-GDP = adenosylcob(III)alamin + GMP + H(+)</text>
        <dbReference type="Rhea" id="RHEA:16049"/>
        <dbReference type="ChEBI" id="CHEBI:10329"/>
        <dbReference type="ChEBI" id="CHEBI:15378"/>
        <dbReference type="ChEBI" id="CHEBI:18408"/>
        <dbReference type="ChEBI" id="CHEBI:58115"/>
        <dbReference type="ChEBI" id="CHEBI:60487"/>
        <dbReference type="EC" id="2.7.8.26"/>
    </reaction>
</comment>
<feature type="transmembrane region" description="Helical" evidence="19">
    <location>
        <begin position="212"/>
        <end position="236"/>
    </location>
</feature>
<dbReference type="AlphaFoldDB" id="A0A455T8C8"/>
<comment type="subcellular location">
    <subcellularLocation>
        <location evidence="2 19">Cell membrane</location>
        <topology evidence="2 19">Multi-pass membrane protein</topology>
    </subcellularLocation>
</comment>
<evidence type="ECO:0000256" key="18">
    <source>
        <dbReference type="ARBA" id="ARBA00049504"/>
    </source>
</evidence>
<protein>
    <recommendedName>
        <fullName evidence="6 19">Adenosylcobinamide-GDP ribazoletransferase</fullName>
        <ecNumber evidence="5 19">2.7.8.26</ecNumber>
    </recommendedName>
    <alternativeName>
        <fullName evidence="16 19">Cobalamin synthase</fullName>
    </alternativeName>
    <alternativeName>
        <fullName evidence="15 19">Cobalamin-5'-phosphate synthase</fullName>
    </alternativeName>
</protein>
<dbReference type="UniPathway" id="UPA00148">
    <property type="reaction ID" value="UER00238"/>
</dbReference>
<feature type="transmembrane region" description="Helical" evidence="19">
    <location>
        <begin position="29"/>
        <end position="47"/>
    </location>
</feature>
<evidence type="ECO:0000256" key="17">
    <source>
        <dbReference type="ARBA" id="ARBA00048623"/>
    </source>
</evidence>
<comment type="cofactor">
    <cofactor evidence="1 19">
        <name>Mg(2+)</name>
        <dbReference type="ChEBI" id="CHEBI:18420"/>
    </cofactor>
</comment>
<evidence type="ECO:0000256" key="12">
    <source>
        <dbReference type="ARBA" id="ARBA00022989"/>
    </source>
</evidence>
<evidence type="ECO:0000256" key="7">
    <source>
        <dbReference type="ARBA" id="ARBA00022475"/>
    </source>
</evidence>
<name>A0A455T8C8_9CHLR</name>
<dbReference type="HAMAP" id="MF_00719">
    <property type="entry name" value="CobS"/>
    <property type="match status" value="1"/>
</dbReference>
<evidence type="ECO:0000256" key="14">
    <source>
        <dbReference type="ARBA" id="ARBA00025228"/>
    </source>
</evidence>
<evidence type="ECO:0000256" key="9">
    <source>
        <dbReference type="ARBA" id="ARBA00022679"/>
    </source>
</evidence>
<feature type="transmembrane region" description="Helical" evidence="19">
    <location>
        <begin position="256"/>
        <end position="278"/>
    </location>
</feature>
<evidence type="ECO:0000256" key="11">
    <source>
        <dbReference type="ARBA" id="ARBA00022842"/>
    </source>
</evidence>
<dbReference type="GO" id="GO:0051073">
    <property type="term" value="F:adenosylcobinamide-GDP ribazoletransferase activity"/>
    <property type="evidence" value="ECO:0007669"/>
    <property type="project" value="UniProtKB-UniRule"/>
</dbReference>
<evidence type="ECO:0000256" key="8">
    <source>
        <dbReference type="ARBA" id="ARBA00022573"/>
    </source>
</evidence>
<keyword evidence="10 19" id="KW-0812">Transmembrane</keyword>
<feature type="transmembrane region" description="Helical" evidence="19">
    <location>
        <begin position="68"/>
        <end position="89"/>
    </location>
</feature>
<evidence type="ECO:0000256" key="5">
    <source>
        <dbReference type="ARBA" id="ARBA00013200"/>
    </source>
</evidence>
<keyword evidence="9 19" id="KW-0808">Transferase</keyword>
<comment type="similarity">
    <text evidence="4 19">Belongs to the CobS family.</text>
</comment>
<evidence type="ECO:0000313" key="20">
    <source>
        <dbReference type="EMBL" id="BBH95722.1"/>
    </source>
</evidence>
<proteinExistence type="inferred from homology"/>
<comment type="function">
    <text evidence="14 19">Joins adenosylcobinamide-GDP and alpha-ribazole to generate adenosylcobalamin (Ado-cobalamin). Also synthesizes adenosylcobalamin 5'-phosphate from adenosylcobinamide-GDP and alpha-ribazole 5'-phosphate.</text>
</comment>
<gene>
    <name evidence="19" type="primary">cobS</name>
    <name evidence="20" type="ORF">KTA_39210</name>
</gene>
<sequence length="283" mass="29988">MPTRSDDSQAGLALQPLWRLWTRMGRFCLKQYVELAAAIQFLTILPLPGRGLLMSIEEEKAALVVGSIYYPVVGLLLGTLLCLLAGVLATHVPSLVLAALLVMAEVMLTGGLHLDGVMDSCDGLFGGIGRERRLEIMHDSRVGSFGVLGALTLLLLRFAILASLPLWGLLAALLVAPALGRWAMVLCGGLFPAARPDGLGAAFHQAITLRHLLLAGLSSLLIALLFAHLIGLLVWFLSNLLVLCLGLAVTRSLGGLTGDVCGALGEICEVCALLLFLLMHVTL</sequence>
<reference evidence="20" key="1">
    <citation type="submission" date="2018-12" db="EMBL/GenBank/DDBJ databases">
        <title>Novel natural products biosynthetic potential of the class Ktedonobacteria.</title>
        <authorList>
            <person name="Zheng Y."/>
            <person name="Saitou A."/>
            <person name="Wang C.M."/>
            <person name="Toyoda A."/>
            <person name="Minakuchi Y."/>
            <person name="Sekiguchi Y."/>
            <person name="Ueda K."/>
            <person name="Takano H."/>
            <person name="Sakai Y."/>
            <person name="Yokota A."/>
            <person name="Yabe S."/>
        </authorList>
    </citation>
    <scope>NUCLEOTIDE SEQUENCE</scope>
    <source>
        <strain evidence="20">A3-2</strain>
    </source>
</reference>
<evidence type="ECO:0000256" key="6">
    <source>
        <dbReference type="ARBA" id="ARBA00015850"/>
    </source>
</evidence>